<dbReference type="SUPFAM" id="SSF46689">
    <property type="entry name" value="Homeodomain-like"/>
    <property type="match status" value="2"/>
</dbReference>
<proteinExistence type="predicted"/>
<evidence type="ECO:0000256" key="2">
    <source>
        <dbReference type="ARBA" id="ARBA00023125"/>
    </source>
</evidence>
<evidence type="ECO:0000256" key="1">
    <source>
        <dbReference type="ARBA" id="ARBA00023015"/>
    </source>
</evidence>
<evidence type="ECO:0000259" key="4">
    <source>
        <dbReference type="PROSITE" id="PS01124"/>
    </source>
</evidence>
<dbReference type="PROSITE" id="PS00041">
    <property type="entry name" value="HTH_ARAC_FAMILY_1"/>
    <property type="match status" value="1"/>
</dbReference>
<accession>A0A934RRA7</accession>
<keyword evidence="1" id="KW-0805">Transcription regulation</keyword>
<dbReference type="InterPro" id="IPR035965">
    <property type="entry name" value="PAS-like_dom_sf"/>
</dbReference>
<dbReference type="PANTHER" id="PTHR46796:SF13">
    <property type="entry name" value="HTH-TYPE TRANSCRIPTIONAL ACTIVATOR RHAS"/>
    <property type="match status" value="1"/>
</dbReference>
<comment type="caution">
    <text evidence="5">The sequence shown here is derived from an EMBL/GenBank/DDBJ whole genome shotgun (WGS) entry which is preliminary data.</text>
</comment>
<dbReference type="PANTHER" id="PTHR46796">
    <property type="entry name" value="HTH-TYPE TRANSCRIPTIONAL ACTIVATOR RHAS-RELATED"/>
    <property type="match status" value="1"/>
</dbReference>
<dbReference type="InterPro" id="IPR050204">
    <property type="entry name" value="AraC_XylS_family_regulators"/>
</dbReference>
<evidence type="ECO:0000313" key="5">
    <source>
        <dbReference type="EMBL" id="MBK1835510.1"/>
    </source>
</evidence>
<dbReference type="GO" id="GO:0043565">
    <property type="term" value="F:sequence-specific DNA binding"/>
    <property type="evidence" value="ECO:0007669"/>
    <property type="project" value="InterPro"/>
</dbReference>
<sequence>MTKSGIVAEWLDTLRPGTHRELFEHLPHVMYFAKDVDLRLMAGNRSLVLRCGFEKEDDLIGHTDLDFHPIELAEKYAQDDQSILNSGQPMTGIVELFPNDLGELDWYVTDKYPLFSREGKVAGICGLIRSVRGTHKEVQPFMRLSPVTDYLEENFREKVTVAKLAQVAGMSVRQLELQFRDTFKTTPKQYIMKLRILKACELLSQSSLPITEIALEVGFYDHSSFTRKFSEMMNHTPREYRKRFSRSN</sequence>
<dbReference type="GO" id="GO:0003700">
    <property type="term" value="F:DNA-binding transcription factor activity"/>
    <property type="evidence" value="ECO:0007669"/>
    <property type="project" value="InterPro"/>
</dbReference>
<keyword evidence="6" id="KW-1185">Reference proteome</keyword>
<dbReference type="SMART" id="SM00342">
    <property type="entry name" value="HTH_ARAC"/>
    <property type="match status" value="1"/>
</dbReference>
<dbReference type="InterPro" id="IPR013656">
    <property type="entry name" value="PAS_4"/>
</dbReference>
<organism evidence="5 6">
    <name type="scientific">Roseibacillus ishigakijimensis</name>
    <dbReference type="NCBI Taxonomy" id="454146"/>
    <lineage>
        <taxon>Bacteria</taxon>
        <taxon>Pseudomonadati</taxon>
        <taxon>Verrucomicrobiota</taxon>
        <taxon>Verrucomicrobiia</taxon>
        <taxon>Verrucomicrobiales</taxon>
        <taxon>Verrucomicrobiaceae</taxon>
        <taxon>Roseibacillus</taxon>
    </lineage>
</organism>
<dbReference type="Pfam" id="PF12833">
    <property type="entry name" value="HTH_18"/>
    <property type="match status" value="1"/>
</dbReference>
<dbReference type="PRINTS" id="PR00032">
    <property type="entry name" value="HTHARAC"/>
</dbReference>
<dbReference type="InterPro" id="IPR009057">
    <property type="entry name" value="Homeodomain-like_sf"/>
</dbReference>
<dbReference type="Proteomes" id="UP000604083">
    <property type="component" value="Unassembled WGS sequence"/>
</dbReference>
<dbReference type="Gene3D" id="3.30.450.20">
    <property type="entry name" value="PAS domain"/>
    <property type="match status" value="1"/>
</dbReference>
<protein>
    <submittedName>
        <fullName evidence="5">AraC family transcriptional regulator</fullName>
    </submittedName>
</protein>
<dbReference type="RefSeq" id="WP_200392948.1">
    <property type="nucleotide sequence ID" value="NZ_JAENIO010000058.1"/>
</dbReference>
<gene>
    <name evidence="5" type="ORF">JIN78_15685</name>
</gene>
<name>A0A934RRA7_9BACT</name>
<dbReference type="PROSITE" id="PS01124">
    <property type="entry name" value="HTH_ARAC_FAMILY_2"/>
    <property type="match status" value="1"/>
</dbReference>
<dbReference type="InterPro" id="IPR018062">
    <property type="entry name" value="HTH_AraC-typ_CS"/>
</dbReference>
<dbReference type="InterPro" id="IPR020449">
    <property type="entry name" value="Tscrpt_reg_AraC-type_HTH"/>
</dbReference>
<keyword evidence="3" id="KW-0804">Transcription</keyword>
<feature type="domain" description="HTH araC/xylS-type" evidence="4">
    <location>
        <begin position="145"/>
        <end position="243"/>
    </location>
</feature>
<reference evidence="5" key="1">
    <citation type="submission" date="2021-01" db="EMBL/GenBank/DDBJ databases">
        <title>Modified the classification status of verrucomicrobia.</title>
        <authorList>
            <person name="Feng X."/>
        </authorList>
    </citation>
    <scope>NUCLEOTIDE SEQUENCE</scope>
    <source>
        <strain evidence="5">KCTC 12986</strain>
    </source>
</reference>
<dbReference type="AlphaFoldDB" id="A0A934RRA7"/>
<dbReference type="InterPro" id="IPR018060">
    <property type="entry name" value="HTH_AraC"/>
</dbReference>
<dbReference type="EMBL" id="JAENIO010000058">
    <property type="protein sequence ID" value="MBK1835510.1"/>
    <property type="molecule type" value="Genomic_DNA"/>
</dbReference>
<evidence type="ECO:0000313" key="6">
    <source>
        <dbReference type="Proteomes" id="UP000604083"/>
    </source>
</evidence>
<keyword evidence="2" id="KW-0238">DNA-binding</keyword>
<dbReference type="SUPFAM" id="SSF55785">
    <property type="entry name" value="PYP-like sensor domain (PAS domain)"/>
    <property type="match status" value="1"/>
</dbReference>
<dbReference type="Pfam" id="PF08448">
    <property type="entry name" value="PAS_4"/>
    <property type="match status" value="1"/>
</dbReference>
<evidence type="ECO:0000256" key="3">
    <source>
        <dbReference type="ARBA" id="ARBA00023163"/>
    </source>
</evidence>
<dbReference type="Gene3D" id="1.10.10.60">
    <property type="entry name" value="Homeodomain-like"/>
    <property type="match status" value="1"/>
</dbReference>